<evidence type="ECO:0000313" key="2">
    <source>
        <dbReference type="EMBL" id="APC47808.1"/>
    </source>
</evidence>
<evidence type="ECO:0000256" key="1">
    <source>
        <dbReference type="SAM" id="Phobius"/>
    </source>
</evidence>
<evidence type="ECO:0000313" key="3">
    <source>
        <dbReference type="Proteomes" id="UP000182945"/>
    </source>
</evidence>
<dbReference type="AlphaFoldDB" id="A0AAC9IZ60"/>
<proteinExistence type="predicted"/>
<dbReference type="KEGG" id="vhl:BME96_06320"/>
<sequence>MKEAISILLIIGIGIILYKKGILRFMSTKIINYTYKKLQHTLTVRYKKFTGIEYYYFKLKKGVSYTLKLDVTVEEGALELEWRSFKGVVDKKRFEADGNGELTFTASTRLYSVRLEGSDTKGGCVIEVVQGISNQAN</sequence>
<dbReference type="RefSeq" id="WP_071648666.1">
    <property type="nucleotide sequence ID" value="NZ_CP017962.1"/>
</dbReference>
<dbReference type="Proteomes" id="UP000182945">
    <property type="component" value="Chromosome"/>
</dbReference>
<keyword evidence="1" id="KW-0812">Transmembrane</keyword>
<dbReference type="GeneID" id="71513996"/>
<feature type="transmembrane region" description="Helical" evidence="1">
    <location>
        <begin position="6"/>
        <end position="23"/>
    </location>
</feature>
<keyword evidence="1" id="KW-0472">Membrane</keyword>
<accession>A0AAC9IZ60</accession>
<gene>
    <name evidence="2" type="ORF">BME96_06320</name>
</gene>
<keyword evidence="1" id="KW-1133">Transmembrane helix</keyword>
<organism evidence="2 3">
    <name type="scientific">Virgibacillus halodenitrificans</name>
    <name type="common">Bacillus halodenitrificans</name>
    <dbReference type="NCBI Taxonomy" id="1482"/>
    <lineage>
        <taxon>Bacteria</taxon>
        <taxon>Bacillati</taxon>
        <taxon>Bacillota</taxon>
        <taxon>Bacilli</taxon>
        <taxon>Bacillales</taxon>
        <taxon>Bacillaceae</taxon>
        <taxon>Virgibacillus</taxon>
    </lineage>
</organism>
<dbReference type="EMBL" id="CP017962">
    <property type="protein sequence ID" value="APC47808.1"/>
    <property type="molecule type" value="Genomic_DNA"/>
</dbReference>
<protein>
    <submittedName>
        <fullName evidence="2">Uncharacterized protein</fullName>
    </submittedName>
</protein>
<name>A0AAC9IZ60_VIRHA</name>
<reference evidence="2 3" key="1">
    <citation type="submission" date="2016-11" db="EMBL/GenBank/DDBJ databases">
        <title>Complete genome sequencing of Virgibacillus halodenitrificans PDB-F2.</title>
        <authorList>
            <person name="Sun Z."/>
            <person name="Zhou Y."/>
            <person name="Li H."/>
        </authorList>
    </citation>
    <scope>NUCLEOTIDE SEQUENCE [LARGE SCALE GENOMIC DNA]</scope>
    <source>
        <strain evidence="2 3">PDB-F2</strain>
    </source>
</reference>